<dbReference type="Pfam" id="PF07007">
    <property type="entry name" value="LprI"/>
    <property type="match status" value="1"/>
</dbReference>
<dbReference type="AlphaFoldDB" id="A0A0Q3VGM0"/>
<dbReference type="PANTHER" id="PTHR39176">
    <property type="entry name" value="PERIPLASMIC PROTEIN-RELATED"/>
    <property type="match status" value="1"/>
</dbReference>
<name>A0A0Q3VGM0_9BACI</name>
<keyword evidence="5" id="KW-1185">Reference proteome</keyword>
<evidence type="ECO:0000313" key="4">
    <source>
        <dbReference type="EMBL" id="KQL18234.1"/>
    </source>
</evidence>
<protein>
    <recommendedName>
        <fullName evidence="3">Lysozyme inhibitor LprI-like N-terminal domain-containing protein</fullName>
    </recommendedName>
</protein>
<dbReference type="Proteomes" id="UP000050996">
    <property type="component" value="Unassembled WGS sequence"/>
</dbReference>
<evidence type="ECO:0000313" key="5">
    <source>
        <dbReference type="Proteomes" id="UP000050996"/>
    </source>
</evidence>
<dbReference type="EMBL" id="LJIX01000006">
    <property type="protein sequence ID" value="KQL18234.1"/>
    <property type="molecule type" value="Genomic_DNA"/>
</dbReference>
<gene>
    <name evidence="4" type="ORF">AN957_06300</name>
</gene>
<feature type="signal peptide" evidence="2">
    <location>
        <begin position="1"/>
        <end position="20"/>
    </location>
</feature>
<dbReference type="Gene3D" id="1.20.1270.180">
    <property type="match status" value="1"/>
</dbReference>
<comment type="caution">
    <text evidence="4">The sequence shown here is derived from an EMBL/GenBank/DDBJ whole genome shotgun (WGS) entry which is preliminary data.</text>
</comment>
<feature type="region of interest" description="Disordered" evidence="1">
    <location>
        <begin position="32"/>
        <end position="100"/>
    </location>
</feature>
<feature type="chain" id="PRO_5038916338" description="Lysozyme inhibitor LprI-like N-terminal domain-containing protein" evidence="2">
    <location>
        <begin position="21"/>
        <end position="218"/>
    </location>
</feature>
<dbReference type="RefSeq" id="WP_056682908.1">
    <property type="nucleotide sequence ID" value="NZ_LJIX01000006.1"/>
</dbReference>
<sequence>MKNNRKCLMGILIGVSVILAACGNSSNESGAVLDNDSQNSNLSQNTNEDSFNSDSPENALNSDNTNTDTIDQENNDTNKKVDTSSNVPGKEEGLSTNQTEGSLKEKYLKKLYDTKNETEELEVEDSSTYALKKVENDRWNIWDEWLNEIYGVLKEQLSPEEMNQLREEQRNWIKYRDDRALEASLKYKGGTLEHLEYVAVLANLTEERCFELVEDYMK</sequence>
<dbReference type="InterPro" id="IPR009739">
    <property type="entry name" value="LprI-like_N"/>
</dbReference>
<accession>A0A0Q3VGM0</accession>
<evidence type="ECO:0000259" key="3">
    <source>
        <dbReference type="Pfam" id="PF07007"/>
    </source>
</evidence>
<reference evidence="4 5" key="1">
    <citation type="submission" date="2015-09" db="EMBL/GenBank/DDBJ databases">
        <title>Genome sequencing project for genomic taxonomy and phylogenomics of Bacillus-like bacteria.</title>
        <authorList>
            <person name="Liu B."/>
            <person name="Wang J."/>
            <person name="Zhu Y."/>
            <person name="Liu G."/>
            <person name="Chen Q."/>
            <person name="Chen Z."/>
            <person name="Lan J."/>
            <person name="Che J."/>
            <person name="Ge C."/>
            <person name="Shi H."/>
            <person name="Pan Z."/>
            <person name="Liu X."/>
        </authorList>
    </citation>
    <scope>NUCLEOTIDE SEQUENCE [LARGE SCALE GENOMIC DNA]</scope>
    <source>
        <strain evidence="4 5">FJAT-18043</strain>
    </source>
</reference>
<feature type="domain" description="Lysozyme inhibitor LprI-like N-terminal" evidence="3">
    <location>
        <begin position="125"/>
        <end position="212"/>
    </location>
</feature>
<evidence type="ECO:0000256" key="1">
    <source>
        <dbReference type="SAM" id="MobiDB-lite"/>
    </source>
</evidence>
<dbReference type="PATRIC" id="fig|1637975.4.peg.952"/>
<proteinExistence type="predicted"/>
<evidence type="ECO:0000256" key="2">
    <source>
        <dbReference type="SAM" id="SignalP"/>
    </source>
</evidence>
<keyword evidence="2" id="KW-0732">Signal</keyword>
<dbReference type="STRING" id="1637975.AN957_06300"/>
<dbReference type="PANTHER" id="PTHR39176:SF1">
    <property type="entry name" value="PERIPLASMIC PROTEIN"/>
    <property type="match status" value="1"/>
</dbReference>
<organism evidence="4 5">
    <name type="scientific">Cytobacillus solani</name>
    <dbReference type="NCBI Taxonomy" id="1637975"/>
    <lineage>
        <taxon>Bacteria</taxon>
        <taxon>Bacillati</taxon>
        <taxon>Bacillota</taxon>
        <taxon>Bacilli</taxon>
        <taxon>Bacillales</taxon>
        <taxon>Bacillaceae</taxon>
        <taxon>Cytobacillus</taxon>
    </lineage>
</organism>
<feature type="compositionally biased region" description="Low complexity" evidence="1">
    <location>
        <begin position="33"/>
        <end position="45"/>
    </location>
</feature>
<dbReference type="PROSITE" id="PS51257">
    <property type="entry name" value="PROKAR_LIPOPROTEIN"/>
    <property type="match status" value="1"/>
</dbReference>
<feature type="compositionally biased region" description="Polar residues" evidence="1">
    <location>
        <begin position="46"/>
        <end position="69"/>
    </location>
</feature>